<dbReference type="FunFam" id="1.10.510.10:FF:000095">
    <property type="entry name" value="protein STRUBBELIG-RECEPTOR FAMILY 8"/>
    <property type="match status" value="1"/>
</dbReference>
<dbReference type="GO" id="GO:0005524">
    <property type="term" value="F:ATP binding"/>
    <property type="evidence" value="ECO:0007669"/>
    <property type="project" value="InterPro"/>
</dbReference>
<evidence type="ECO:0000256" key="2">
    <source>
        <dbReference type="ARBA" id="ARBA00022741"/>
    </source>
</evidence>
<evidence type="ECO:0000256" key="3">
    <source>
        <dbReference type="ARBA" id="ARBA00022821"/>
    </source>
</evidence>
<dbReference type="Pfam" id="PF18052">
    <property type="entry name" value="Rx_N"/>
    <property type="match status" value="1"/>
</dbReference>
<sequence length="487" mass="55141">MPKFTLGNSFRFGSKRETVSNFHSESIETILQKLTKDWLGQFARQAQIQADLIGWKTMMVKINKVLDDAIEKQTKEEPVKIWLGKLQHLACDVDYLLDEFQTEAFQTMLLQDADAMSKVKEVNARLQDIAWQINVLGLKESFGGKSRNVRQRFPTTPSLISAAVRGGSRDRGPTIFSPLIEKEDLAFLKKEDCFASLEKIGSGGCGEVYKAELPGSNGKMIAIKKVIVYAPISAAELIEEDSKLRDSKLRQIRSEIITASQIRHRNILPLLAHMVRPDCHLLVYEFMKNGSLQDILDDVSRGRRELDWPSRHRIALGVASGLEYLHMYHSASIIHGDIKPRNVLLNDDMEACISDLGLAMAIPDGYTRVLISYVLGTMAYIAPEYFQQPELSEKCDIFSFGMLLISLVRGVPSFVFHQNGEEICSPEWLRKVMNSKNPSRAIDPRLPGNGYEKKMLHVLKIAYICTLHDPEERPNSQYVRCRLSQLL</sequence>
<feature type="domain" description="Protein kinase" evidence="4">
    <location>
        <begin position="194"/>
        <end position="487"/>
    </location>
</feature>
<keyword evidence="6" id="KW-1185">Reference proteome</keyword>
<dbReference type="SUPFAM" id="SSF56112">
    <property type="entry name" value="Protein kinase-like (PK-like)"/>
    <property type="match status" value="1"/>
</dbReference>
<dbReference type="PANTHER" id="PTHR48055">
    <property type="entry name" value="LEUCINE-RICH REPEAT RECEPTOR PROTEIN KINASE EMS1"/>
    <property type="match status" value="1"/>
</dbReference>
<keyword evidence="3" id="KW-0611">Plant defense</keyword>
<dbReference type="InterPro" id="IPR008271">
    <property type="entry name" value="Ser/Thr_kinase_AS"/>
</dbReference>
<dbReference type="Gene3D" id="3.30.200.20">
    <property type="entry name" value="Phosphorylase Kinase, domain 1"/>
    <property type="match status" value="1"/>
</dbReference>
<name>A0A067D7V9_CITSI</name>
<dbReference type="Gene3D" id="1.20.5.4130">
    <property type="match status" value="1"/>
</dbReference>
<evidence type="ECO:0000313" key="5">
    <source>
        <dbReference type="EMBL" id="KDO39084.1"/>
    </source>
</evidence>
<dbReference type="InterPro" id="IPR051564">
    <property type="entry name" value="LRR_receptor-like_kinase"/>
</dbReference>
<evidence type="ECO:0000259" key="4">
    <source>
        <dbReference type="PROSITE" id="PS50011"/>
    </source>
</evidence>
<dbReference type="InterPro" id="IPR011009">
    <property type="entry name" value="Kinase-like_dom_sf"/>
</dbReference>
<dbReference type="STRING" id="2711.A0A067D7V9"/>
<dbReference type="GO" id="GO:0004674">
    <property type="term" value="F:protein serine/threonine kinase activity"/>
    <property type="evidence" value="ECO:0000318"/>
    <property type="project" value="GO_Central"/>
</dbReference>
<dbReference type="SMART" id="SM00220">
    <property type="entry name" value="S_TKc"/>
    <property type="match status" value="1"/>
</dbReference>
<dbReference type="eggNOG" id="ENOG502QW02">
    <property type="taxonomic scope" value="Eukaryota"/>
</dbReference>
<gene>
    <name evidence="5" type="ORF">CISIN_1g011360mg</name>
</gene>
<dbReference type="PROSITE" id="PS00108">
    <property type="entry name" value="PROTEIN_KINASE_ST"/>
    <property type="match status" value="1"/>
</dbReference>
<dbReference type="Pfam" id="PF00069">
    <property type="entry name" value="Pkinase"/>
    <property type="match status" value="1"/>
</dbReference>
<proteinExistence type="predicted"/>
<dbReference type="Proteomes" id="UP000027120">
    <property type="component" value="Unassembled WGS sequence"/>
</dbReference>
<keyword evidence="2" id="KW-0547">Nucleotide-binding</keyword>
<dbReference type="PROSITE" id="PS50011">
    <property type="entry name" value="PROTEIN_KINASE_DOM"/>
    <property type="match status" value="1"/>
</dbReference>
<keyword evidence="1" id="KW-0677">Repeat</keyword>
<organism evidence="5 6">
    <name type="scientific">Citrus sinensis</name>
    <name type="common">Sweet orange</name>
    <name type="synonym">Citrus aurantium var. sinensis</name>
    <dbReference type="NCBI Taxonomy" id="2711"/>
    <lineage>
        <taxon>Eukaryota</taxon>
        <taxon>Viridiplantae</taxon>
        <taxon>Streptophyta</taxon>
        <taxon>Embryophyta</taxon>
        <taxon>Tracheophyta</taxon>
        <taxon>Spermatophyta</taxon>
        <taxon>Magnoliopsida</taxon>
        <taxon>eudicotyledons</taxon>
        <taxon>Gunneridae</taxon>
        <taxon>Pentapetalae</taxon>
        <taxon>rosids</taxon>
        <taxon>malvids</taxon>
        <taxon>Sapindales</taxon>
        <taxon>Rutaceae</taxon>
        <taxon>Aurantioideae</taxon>
        <taxon>Citrus</taxon>
    </lineage>
</organism>
<dbReference type="SMR" id="A0A067D7V9"/>
<dbReference type="InterPro" id="IPR041118">
    <property type="entry name" value="Rx_N"/>
</dbReference>
<dbReference type="AlphaFoldDB" id="A0A067D7V9"/>
<dbReference type="EMBL" id="KK786989">
    <property type="protein sequence ID" value="KDO39084.1"/>
    <property type="molecule type" value="Genomic_DNA"/>
</dbReference>
<dbReference type="GO" id="GO:0016020">
    <property type="term" value="C:membrane"/>
    <property type="evidence" value="ECO:0000318"/>
    <property type="project" value="GO_Central"/>
</dbReference>
<reference evidence="5 6" key="1">
    <citation type="submission" date="2014-04" db="EMBL/GenBank/DDBJ databases">
        <authorList>
            <consortium name="International Citrus Genome Consortium"/>
            <person name="Gmitter F."/>
            <person name="Chen C."/>
            <person name="Farmerie W."/>
            <person name="Harkins T."/>
            <person name="Desany B."/>
            <person name="Mohiuddin M."/>
            <person name="Kodira C."/>
            <person name="Borodovsky M."/>
            <person name="Lomsadze A."/>
            <person name="Burns P."/>
            <person name="Jenkins J."/>
            <person name="Prochnik S."/>
            <person name="Shu S."/>
            <person name="Chapman J."/>
            <person name="Pitluck S."/>
            <person name="Schmutz J."/>
            <person name="Rokhsar D."/>
        </authorList>
    </citation>
    <scope>NUCLEOTIDE SEQUENCE</scope>
</reference>
<dbReference type="InterPro" id="IPR000719">
    <property type="entry name" value="Prot_kinase_dom"/>
</dbReference>
<protein>
    <recommendedName>
        <fullName evidence="4">Protein kinase domain-containing protein</fullName>
    </recommendedName>
</protein>
<dbReference type="Gene3D" id="1.10.510.10">
    <property type="entry name" value="Transferase(Phosphotransferase) domain 1"/>
    <property type="match status" value="1"/>
</dbReference>
<dbReference type="GO" id="GO:0006952">
    <property type="term" value="P:defense response"/>
    <property type="evidence" value="ECO:0007669"/>
    <property type="project" value="UniProtKB-KW"/>
</dbReference>
<evidence type="ECO:0000313" key="6">
    <source>
        <dbReference type="Proteomes" id="UP000027120"/>
    </source>
</evidence>
<dbReference type="PANTHER" id="PTHR48055:SF22">
    <property type="entry name" value="LEUCINE-RICH REPEAT RECEPTOR-LIKE SERINE_THREONINE_TYROSINE-PROTEIN KINASE SOBIR1"/>
    <property type="match status" value="1"/>
</dbReference>
<evidence type="ECO:0000256" key="1">
    <source>
        <dbReference type="ARBA" id="ARBA00022737"/>
    </source>
</evidence>
<accession>A0A067D7V9</accession>
<dbReference type="PaxDb" id="2711-XP_006478634.1"/>